<dbReference type="Pfam" id="PF01464">
    <property type="entry name" value="SLT"/>
    <property type="match status" value="1"/>
</dbReference>
<reference evidence="4 5" key="2">
    <citation type="submission" date="2024-01" db="EMBL/GenBank/DDBJ databases">
        <authorList>
            <person name="Xie X."/>
        </authorList>
    </citation>
    <scope>NUCLEOTIDE SEQUENCE [LARGE SCALE GENOMIC DNA]</scope>
    <source>
        <strain evidence="4">SCUT-1</strain>
    </source>
</reference>
<dbReference type="SUPFAM" id="SSF53955">
    <property type="entry name" value="Lysozyme-like"/>
    <property type="match status" value="1"/>
</dbReference>
<evidence type="ECO:0000256" key="2">
    <source>
        <dbReference type="SAM" id="SignalP"/>
    </source>
</evidence>
<dbReference type="InterPro" id="IPR023346">
    <property type="entry name" value="Lysozyme-like_dom_sf"/>
</dbReference>
<dbReference type="CDD" id="cd16896">
    <property type="entry name" value="LT_Slt70-like"/>
    <property type="match status" value="1"/>
</dbReference>
<gene>
    <name evidence="4" type="ORF">VSS37_19270</name>
</gene>
<evidence type="ECO:0000256" key="1">
    <source>
        <dbReference type="ARBA" id="ARBA00007734"/>
    </source>
</evidence>
<protein>
    <submittedName>
        <fullName evidence="4">Transglycosylase SLT domain-containing protein</fullName>
    </submittedName>
</protein>
<feature type="chain" id="PRO_5046433822" evidence="2">
    <location>
        <begin position="23"/>
        <end position="315"/>
    </location>
</feature>
<dbReference type="SUPFAM" id="SSF54106">
    <property type="entry name" value="LysM domain"/>
    <property type="match status" value="1"/>
</dbReference>
<accession>A0ABU6D241</accession>
<feature type="signal peptide" evidence="2">
    <location>
        <begin position="1"/>
        <end position="22"/>
    </location>
</feature>
<comment type="similarity">
    <text evidence="1">Belongs to the transglycosylase Slt family.</text>
</comment>
<dbReference type="CDD" id="cd00118">
    <property type="entry name" value="LysM"/>
    <property type="match status" value="1"/>
</dbReference>
<dbReference type="Pfam" id="PF01476">
    <property type="entry name" value="LysM"/>
    <property type="match status" value="1"/>
</dbReference>
<keyword evidence="2" id="KW-0732">Signal</keyword>
<dbReference type="PANTHER" id="PTHR37423">
    <property type="entry name" value="SOLUBLE LYTIC MUREIN TRANSGLYCOSYLASE-RELATED"/>
    <property type="match status" value="1"/>
</dbReference>
<name>A0ABU6D241_9GAMM</name>
<feature type="domain" description="LysM" evidence="3">
    <location>
        <begin position="270"/>
        <end position="314"/>
    </location>
</feature>
<evidence type="ECO:0000259" key="3">
    <source>
        <dbReference type="PROSITE" id="PS51782"/>
    </source>
</evidence>
<dbReference type="EMBL" id="JAYMYJ010000151">
    <property type="protein sequence ID" value="MEB4593128.1"/>
    <property type="molecule type" value="Genomic_DNA"/>
</dbReference>
<sequence>MKQVIPYLTGAVLAFMLLALMAADSDNAEAAGKKKHAGSGQGCQTLSPANLQARAGPYHAAIHSAANQYGVNPSLVKAVITVESCFRAQARGSLGEKGLMQLMPGTARRFDIRNGYNATQSIHGGSRYLSYLLRRYDGNMQHAVAAYNAGEGRIKLGGYIPNKAYVSKVMSAYGKFAVAGSPSNPAVQPQVTLAAYLAPAADDGSAAGKQATTTASAGKTVQAKTSPDQAGVVVHKAAWKAAVEKTPRKPITAAQKNSPGTALPWPDLQAHYQVKPGDTVYAVMRQTGAPVKTLIRANRLKAPYGIQAGQTLRIK</sequence>
<dbReference type="SMART" id="SM00257">
    <property type="entry name" value="LysM"/>
    <property type="match status" value="1"/>
</dbReference>
<organism evidence="4 5">
    <name type="scientific">Candidatus Thiothrix phosphatis</name>
    <dbReference type="NCBI Taxonomy" id="3112415"/>
    <lineage>
        <taxon>Bacteria</taxon>
        <taxon>Pseudomonadati</taxon>
        <taxon>Pseudomonadota</taxon>
        <taxon>Gammaproteobacteria</taxon>
        <taxon>Thiotrichales</taxon>
        <taxon>Thiotrichaceae</taxon>
        <taxon>Thiothrix</taxon>
    </lineage>
</organism>
<dbReference type="InterPro" id="IPR008258">
    <property type="entry name" value="Transglycosylase_SLT_dom_1"/>
</dbReference>
<dbReference type="Gene3D" id="3.10.350.10">
    <property type="entry name" value="LysM domain"/>
    <property type="match status" value="1"/>
</dbReference>
<evidence type="ECO:0000313" key="4">
    <source>
        <dbReference type="EMBL" id="MEB4593128.1"/>
    </source>
</evidence>
<dbReference type="Gene3D" id="1.10.530.10">
    <property type="match status" value="1"/>
</dbReference>
<comment type="caution">
    <text evidence="4">The sequence shown here is derived from an EMBL/GenBank/DDBJ whole genome shotgun (WGS) entry which is preliminary data.</text>
</comment>
<reference evidence="5" key="1">
    <citation type="submission" date="2023-07" db="EMBL/GenBank/DDBJ databases">
        <title>The carbon used by Thiothrix.</title>
        <authorList>
            <person name="Chen L."/>
        </authorList>
    </citation>
    <scope>NUCLEOTIDE SEQUENCE [LARGE SCALE GENOMIC DNA]</scope>
</reference>
<proteinExistence type="inferred from homology"/>
<keyword evidence="5" id="KW-1185">Reference proteome</keyword>
<dbReference type="RefSeq" id="WP_324697841.1">
    <property type="nucleotide sequence ID" value="NZ_JAYMYJ010000151.1"/>
</dbReference>
<dbReference type="InterPro" id="IPR036779">
    <property type="entry name" value="LysM_dom_sf"/>
</dbReference>
<dbReference type="PROSITE" id="PS51782">
    <property type="entry name" value="LYSM"/>
    <property type="match status" value="1"/>
</dbReference>
<dbReference type="InterPro" id="IPR018392">
    <property type="entry name" value="LysM"/>
</dbReference>
<evidence type="ECO:0000313" key="5">
    <source>
        <dbReference type="Proteomes" id="UP001308005"/>
    </source>
</evidence>
<dbReference type="PANTHER" id="PTHR37423:SF2">
    <property type="entry name" value="MEMBRANE-BOUND LYTIC MUREIN TRANSGLYCOSYLASE C"/>
    <property type="match status" value="1"/>
</dbReference>
<dbReference type="Proteomes" id="UP001308005">
    <property type="component" value="Unassembled WGS sequence"/>
</dbReference>